<protein>
    <submittedName>
        <fullName evidence="1">Uncharacterized protein</fullName>
    </submittedName>
</protein>
<organism evidence="1 2">
    <name type="scientific">Hyalomma asiaticum</name>
    <name type="common">Tick</name>
    <dbReference type="NCBI Taxonomy" id="266040"/>
    <lineage>
        <taxon>Eukaryota</taxon>
        <taxon>Metazoa</taxon>
        <taxon>Ecdysozoa</taxon>
        <taxon>Arthropoda</taxon>
        <taxon>Chelicerata</taxon>
        <taxon>Arachnida</taxon>
        <taxon>Acari</taxon>
        <taxon>Parasitiformes</taxon>
        <taxon>Ixodida</taxon>
        <taxon>Ixodoidea</taxon>
        <taxon>Ixodidae</taxon>
        <taxon>Hyalomminae</taxon>
        <taxon>Hyalomma</taxon>
    </lineage>
</organism>
<reference evidence="1" key="1">
    <citation type="submission" date="2020-05" db="EMBL/GenBank/DDBJ databases">
        <title>Large-scale comparative analyses of tick genomes elucidate their genetic diversity and vector capacities.</title>
        <authorList>
            <person name="Jia N."/>
            <person name="Wang J."/>
            <person name="Shi W."/>
            <person name="Du L."/>
            <person name="Sun Y."/>
            <person name="Zhan W."/>
            <person name="Jiang J."/>
            <person name="Wang Q."/>
            <person name="Zhang B."/>
            <person name="Ji P."/>
            <person name="Sakyi L.B."/>
            <person name="Cui X."/>
            <person name="Yuan T."/>
            <person name="Jiang B."/>
            <person name="Yang W."/>
            <person name="Lam T.T.-Y."/>
            <person name="Chang Q."/>
            <person name="Ding S."/>
            <person name="Wang X."/>
            <person name="Zhu J."/>
            <person name="Ruan X."/>
            <person name="Zhao L."/>
            <person name="Wei J."/>
            <person name="Que T."/>
            <person name="Du C."/>
            <person name="Cheng J."/>
            <person name="Dai P."/>
            <person name="Han X."/>
            <person name="Huang E."/>
            <person name="Gao Y."/>
            <person name="Liu J."/>
            <person name="Shao H."/>
            <person name="Ye R."/>
            <person name="Li L."/>
            <person name="Wei W."/>
            <person name="Wang X."/>
            <person name="Wang C."/>
            <person name="Yang T."/>
            <person name="Huo Q."/>
            <person name="Li W."/>
            <person name="Guo W."/>
            <person name="Chen H."/>
            <person name="Zhou L."/>
            <person name="Ni X."/>
            <person name="Tian J."/>
            <person name="Zhou Y."/>
            <person name="Sheng Y."/>
            <person name="Liu T."/>
            <person name="Pan Y."/>
            <person name="Xia L."/>
            <person name="Li J."/>
            <person name="Zhao F."/>
            <person name="Cao W."/>
        </authorList>
    </citation>
    <scope>NUCLEOTIDE SEQUENCE</scope>
    <source>
        <strain evidence="1">Hyas-2018</strain>
    </source>
</reference>
<comment type="caution">
    <text evidence="1">The sequence shown here is derived from an EMBL/GenBank/DDBJ whole genome shotgun (WGS) entry which is preliminary data.</text>
</comment>
<gene>
    <name evidence="1" type="ORF">HPB50_001119</name>
</gene>
<dbReference type="EMBL" id="CM023486">
    <property type="protein sequence ID" value="KAH6927243.1"/>
    <property type="molecule type" value="Genomic_DNA"/>
</dbReference>
<dbReference type="Proteomes" id="UP000821845">
    <property type="component" value="Chromosome 6"/>
</dbReference>
<name>A0ACB7S0Q9_HYAAI</name>
<evidence type="ECO:0000313" key="2">
    <source>
        <dbReference type="Proteomes" id="UP000821845"/>
    </source>
</evidence>
<proteinExistence type="predicted"/>
<evidence type="ECO:0000313" key="1">
    <source>
        <dbReference type="EMBL" id="KAH6927243.1"/>
    </source>
</evidence>
<accession>A0ACB7S0Q9</accession>
<sequence length="86" mass="9355">MTPCGTWLLLTTKMAPKTTPFESSETVMWNTTARLITTQMPSSGASNNGGSAGRSACITEETALEGFGIKREQLNRDLSCRTEHML</sequence>
<keyword evidence="2" id="KW-1185">Reference proteome</keyword>